<evidence type="ECO:0000313" key="3">
    <source>
        <dbReference type="Proteomes" id="UP000750522"/>
    </source>
</evidence>
<dbReference type="AlphaFoldDB" id="A0A9P5G8T7"/>
<dbReference type="EMBL" id="QQZK01000011">
    <property type="protein sequence ID" value="KAF5104252.1"/>
    <property type="molecule type" value="Genomic_DNA"/>
</dbReference>
<organism evidence="2 3">
    <name type="scientific">Geotrichum candidum</name>
    <name type="common">Oospora lactis</name>
    <name type="synonym">Dipodascus geotrichum</name>
    <dbReference type="NCBI Taxonomy" id="1173061"/>
    <lineage>
        <taxon>Eukaryota</taxon>
        <taxon>Fungi</taxon>
        <taxon>Dikarya</taxon>
        <taxon>Ascomycota</taxon>
        <taxon>Saccharomycotina</taxon>
        <taxon>Dipodascomycetes</taxon>
        <taxon>Dipodascales</taxon>
        <taxon>Dipodascaceae</taxon>
        <taxon>Geotrichum</taxon>
    </lineage>
</organism>
<evidence type="ECO:0000313" key="2">
    <source>
        <dbReference type="EMBL" id="KAF5104252.1"/>
    </source>
</evidence>
<feature type="compositionally biased region" description="Acidic residues" evidence="1">
    <location>
        <begin position="49"/>
        <end position="60"/>
    </location>
</feature>
<protein>
    <submittedName>
        <fullName evidence="2">Uncharacterized protein</fullName>
    </submittedName>
</protein>
<gene>
    <name evidence="2" type="ORF">DV451_000860</name>
</gene>
<name>A0A9P5G8T7_GEOCN</name>
<evidence type="ECO:0000256" key="1">
    <source>
        <dbReference type="SAM" id="MobiDB-lite"/>
    </source>
</evidence>
<feature type="region of interest" description="Disordered" evidence="1">
    <location>
        <begin position="1"/>
        <end position="91"/>
    </location>
</feature>
<reference evidence="2" key="1">
    <citation type="journal article" date="2020" name="Front. Microbiol.">
        <title>Phenotypic and Genetic Characterization of the Cheese Ripening Yeast Geotrichum candidum.</title>
        <authorList>
            <person name="Perkins V."/>
            <person name="Vignola S."/>
            <person name="Lessard M.H."/>
            <person name="Plante P.L."/>
            <person name="Corbeil J."/>
            <person name="Dugat-Bony E."/>
            <person name="Frenette M."/>
            <person name="Labrie S."/>
        </authorList>
    </citation>
    <scope>NUCLEOTIDE SEQUENCE</scope>
    <source>
        <strain evidence="2">LMA-70</strain>
    </source>
</reference>
<sequence>MDAAVAVTMTGQSSAENTEAPVASGSRNSNNSHAPAASSNDNDPHNDNDHDDGDDDDDEYTILHSGPVDAPPSFEPNPGFSVGDYWDDKQG</sequence>
<comment type="caution">
    <text evidence="2">The sequence shown here is derived from an EMBL/GenBank/DDBJ whole genome shotgun (WGS) entry which is preliminary data.</text>
</comment>
<reference evidence="2" key="2">
    <citation type="submission" date="2020-01" db="EMBL/GenBank/DDBJ databases">
        <authorList>
            <person name="Perkins V."/>
            <person name="Lessard M.-H."/>
            <person name="Dugat-Bony E."/>
            <person name="Frenette M."/>
            <person name="Labrie S."/>
        </authorList>
    </citation>
    <scope>NUCLEOTIDE SEQUENCE</scope>
    <source>
        <strain evidence="2">LMA-70</strain>
    </source>
</reference>
<feature type="compositionally biased region" description="Low complexity" evidence="1">
    <location>
        <begin position="26"/>
        <end position="41"/>
    </location>
</feature>
<accession>A0A9P5G8T7</accession>
<dbReference type="Proteomes" id="UP000750522">
    <property type="component" value="Unassembled WGS sequence"/>
</dbReference>
<proteinExistence type="predicted"/>